<dbReference type="InterPro" id="IPR000838">
    <property type="entry name" value="RNA_pol_sigma70_ECF_CS"/>
</dbReference>
<dbReference type="InterPro" id="IPR014284">
    <property type="entry name" value="RNA_pol_sigma-70_dom"/>
</dbReference>
<evidence type="ECO:0000256" key="4">
    <source>
        <dbReference type="ARBA" id="ARBA00023125"/>
    </source>
</evidence>
<feature type="compositionally biased region" description="Low complexity" evidence="7">
    <location>
        <begin position="266"/>
        <end position="285"/>
    </location>
</feature>
<evidence type="ECO:0000313" key="10">
    <source>
        <dbReference type="EMBL" id="MFC0081083.1"/>
    </source>
</evidence>
<feature type="region of interest" description="Disordered" evidence="7">
    <location>
        <begin position="475"/>
        <end position="499"/>
    </location>
</feature>
<dbReference type="NCBIfam" id="TIGR02937">
    <property type="entry name" value="sigma70-ECF"/>
    <property type="match status" value="1"/>
</dbReference>
<keyword evidence="11" id="KW-1185">Reference proteome</keyword>
<comment type="similarity">
    <text evidence="1 6">Belongs to the sigma-70 factor family. ECF subfamily.</text>
</comment>
<dbReference type="PANTHER" id="PTHR43133:SF8">
    <property type="entry name" value="RNA POLYMERASE SIGMA FACTOR HI_1459-RELATED"/>
    <property type="match status" value="1"/>
</dbReference>
<keyword evidence="2 6" id="KW-0805">Transcription regulation</keyword>
<evidence type="ECO:0000256" key="5">
    <source>
        <dbReference type="ARBA" id="ARBA00023163"/>
    </source>
</evidence>
<dbReference type="Pfam" id="PF04542">
    <property type="entry name" value="Sigma70_r2"/>
    <property type="match status" value="1"/>
</dbReference>
<dbReference type="Pfam" id="PF08281">
    <property type="entry name" value="Sigma70_r4_2"/>
    <property type="match status" value="1"/>
</dbReference>
<reference evidence="10 11" key="1">
    <citation type="submission" date="2024-09" db="EMBL/GenBank/DDBJ databases">
        <authorList>
            <person name="Sun Q."/>
            <person name="Mori K."/>
        </authorList>
    </citation>
    <scope>NUCLEOTIDE SEQUENCE [LARGE SCALE GENOMIC DNA]</scope>
    <source>
        <strain evidence="10 11">JCM 15389</strain>
    </source>
</reference>
<dbReference type="Gene3D" id="1.10.10.10">
    <property type="entry name" value="Winged helix-like DNA-binding domain superfamily/Winged helix DNA-binding domain"/>
    <property type="match status" value="1"/>
</dbReference>
<evidence type="ECO:0000256" key="1">
    <source>
        <dbReference type="ARBA" id="ARBA00010641"/>
    </source>
</evidence>
<dbReference type="CDD" id="cd06171">
    <property type="entry name" value="Sigma70_r4"/>
    <property type="match status" value="1"/>
</dbReference>
<feature type="domain" description="RNA polymerase sigma factor 70 region 4 type 2" evidence="9">
    <location>
        <begin position="140"/>
        <end position="191"/>
    </location>
</feature>
<dbReference type="Proteomes" id="UP001589788">
    <property type="component" value="Unassembled WGS sequence"/>
</dbReference>
<feature type="compositionally biased region" description="Low complexity" evidence="7">
    <location>
        <begin position="301"/>
        <end position="344"/>
    </location>
</feature>
<dbReference type="InterPro" id="IPR039425">
    <property type="entry name" value="RNA_pol_sigma-70-like"/>
</dbReference>
<organism evidence="10 11">
    <name type="scientific">Aciditerrimonas ferrireducens</name>
    <dbReference type="NCBI Taxonomy" id="667306"/>
    <lineage>
        <taxon>Bacteria</taxon>
        <taxon>Bacillati</taxon>
        <taxon>Actinomycetota</taxon>
        <taxon>Acidimicrobiia</taxon>
        <taxon>Acidimicrobiales</taxon>
        <taxon>Acidimicrobiaceae</taxon>
        <taxon>Aciditerrimonas</taxon>
    </lineage>
</organism>
<proteinExistence type="inferred from homology"/>
<dbReference type="PROSITE" id="PS01063">
    <property type="entry name" value="SIGMA70_ECF"/>
    <property type="match status" value="1"/>
</dbReference>
<protein>
    <recommendedName>
        <fullName evidence="6">RNA polymerase sigma factor</fullName>
    </recommendedName>
</protein>
<dbReference type="InterPro" id="IPR013325">
    <property type="entry name" value="RNA_pol_sigma_r2"/>
</dbReference>
<keyword evidence="5 6" id="KW-0804">Transcription</keyword>
<dbReference type="Gene3D" id="1.10.1740.10">
    <property type="match status" value="1"/>
</dbReference>
<evidence type="ECO:0000256" key="6">
    <source>
        <dbReference type="RuleBase" id="RU000716"/>
    </source>
</evidence>
<sequence length="525" mass="52785">MTVLTTSRAAGPGRVDDVDLERDRVLVERAQAGDQAAFDLLYQRYYRRLLRFCLQRLHDIHEAEDVTQEAFARAWRALPTFGGERRFYPWLSVIAAHLCTDVLRRRHRATPMAELERTRDLPSQDDDGETRLLAAAETDLVAQAFQRLSDRHRRVLELREASGLSYQEIADHEGVGVSTVEALLWRARQALKREFSAVAGTGGRLAGVLAGLLGLTALRRWLRSLGRLAHHAAQQPLFQATAAVTTAAALGAGVVLGTGVLAGPAPHHAAPATAAPSPGTGVAPTSLAARTPTVRSIPKPGTAQQGAGTADQAAAGRQSAGRTSPSEPASTAASSASPASGTTTGDSLAHGLSATTSGLAATAGGLTQTLGHTVGNLVGTLDGSQSLAGTVSGLTSGLGSTVEGLGSTVSGLGSTVSGTTSALGGTLSSLGGPLEGVTSAVGSTVQQAGSTVGQVVGALGSTVSTVGSAVSAAGSQLTRSASGSGTTPTTSGSSGSSIGSTLGTLSCTTESLVGGLLGGTTSSCG</sequence>
<feature type="region of interest" description="Disordered" evidence="7">
    <location>
        <begin position="266"/>
        <end position="350"/>
    </location>
</feature>
<keyword evidence="4 6" id="KW-0238">DNA-binding</keyword>
<comment type="caution">
    <text evidence="10">The sequence shown here is derived from an EMBL/GenBank/DDBJ whole genome shotgun (WGS) entry which is preliminary data.</text>
</comment>
<dbReference type="InterPro" id="IPR007627">
    <property type="entry name" value="RNA_pol_sigma70_r2"/>
</dbReference>
<keyword evidence="3 6" id="KW-0731">Sigma factor</keyword>
<dbReference type="EMBL" id="JBHLYQ010000015">
    <property type="protein sequence ID" value="MFC0081083.1"/>
    <property type="molecule type" value="Genomic_DNA"/>
</dbReference>
<accession>A0ABV6C068</accession>
<dbReference type="InterPro" id="IPR013249">
    <property type="entry name" value="RNA_pol_sigma70_r4_t2"/>
</dbReference>
<name>A0ABV6C068_9ACTN</name>
<dbReference type="SUPFAM" id="SSF88946">
    <property type="entry name" value="Sigma2 domain of RNA polymerase sigma factors"/>
    <property type="match status" value="1"/>
</dbReference>
<feature type="domain" description="RNA polymerase sigma-70 region 2" evidence="8">
    <location>
        <begin position="41"/>
        <end position="108"/>
    </location>
</feature>
<dbReference type="InterPro" id="IPR013324">
    <property type="entry name" value="RNA_pol_sigma_r3/r4-like"/>
</dbReference>
<evidence type="ECO:0000259" key="9">
    <source>
        <dbReference type="Pfam" id="PF08281"/>
    </source>
</evidence>
<dbReference type="RefSeq" id="WP_377787984.1">
    <property type="nucleotide sequence ID" value="NZ_JBHLYQ010000015.1"/>
</dbReference>
<evidence type="ECO:0000256" key="2">
    <source>
        <dbReference type="ARBA" id="ARBA00023015"/>
    </source>
</evidence>
<evidence type="ECO:0000256" key="3">
    <source>
        <dbReference type="ARBA" id="ARBA00023082"/>
    </source>
</evidence>
<evidence type="ECO:0000259" key="8">
    <source>
        <dbReference type="Pfam" id="PF04542"/>
    </source>
</evidence>
<evidence type="ECO:0000313" key="11">
    <source>
        <dbReference type="Proteomes" id="UP001589788"/>
    </source>
</evidence>
<gene>
    <name evidence="10" type="ORF">ACFFRE_02775</name>
</gene>
<evidence type="ECO:0000256" key="7">
    <source>
        <dbReference type="SAM" id="MobiDB-lite"/>
    </source>
</evidence>
<dbReference type="InterPro" id="IPR036388">
    <property type="entry name" value="WH-like_DNA-bd_sf"/>
</dbReference>
<dbReference type="PANTHER" id="PTHR43133">
    <property type="entry name" value="RNA POLYMERASE ECF-TYPE SIGMA FACTO"/>
    <property type="match status" value="1"/>
</dbReference>
<dbReference type="SUPFAM" id="SSF88659">
    <property type="entry name" value="Sigma3 and sigma4 domains of RNA polymerase sigma factors"/>
    <property type="match status" value="1"/>
</dbReference>